<organism evidence="1 2">
    <name type="scientific">Thelohanellus kitauei</name>
    <name type="common">Myxosporean</name>
    <dbReference type="NCBI Taxonomy" id="669202"/>
    <lineage>
        <taxon>Eukaryota</taxon>
        <taxon>Metazoa</taxon>
        <taxon>Cnidaria</taxon>
        <taxon>Myxozoa</taxon>
        <taxon>Myxosporea</taxon>
        <taxon>Bivalvulida</taxon>
        <taxon>Platysporina</taxon>
        <taxon>Myxobolidae</taxon>
        <taxon>Thelohanellus</taxon>
    </lineage>
</organism>
<name>A0A0C2N112_THEKT</name>
<sequence>MSEEHKLTSGVVCTNFSKNLNIDKLSTSKDVEIWLEVFEMSMVKYRVPSSLWVRELMLLCDEDVLKILRTLRVGWGTEYEIIKEKLITRFRPAQDPIGIQQKFFSRKQGVAESIRDYYEGVRNSAIEAYPEFPDENLDQLILSKFIAGLRSTFVKDGLSICGVVNLQDTYRKSLELEASEKRRNEEDASEPINCVVSKSIEQSETTSELSVNMIRKGDDNLKATIRNVVQEMFGEKLNPRRRINQDRQKEGFFIQIVRRLQSTKRNYNQKRLSLAKD</sequence>
<accession>A0A0C2N112</accession>
<evidence type="ECO:0000313" key="1">
    <source>
        <dbReference type="EMBL" id="KII73291.1"/>
    </source>
</evidence>
<dbReference type="Proteomes" id="UP000031668">
    <property type="component" value="Unassembled WGS sequence"/>
</dbReference>
<comment type="caution">
    <text evidence="1">The sequence shown here is derived from an EMBL/GenBank/DDBJ whole genome shotgun (WGS) entry which is preliminary data.</text>
</comment>
<dbReference type="OrthoDB" id="10058156at2759"/>
<proteinExistence type="predicted"/>
<dbReference type="AlphaFoldDB" id="A0A0C2N112"/>
<evidence type="ECO:0000313" key="2">
    <source>
        <dbReference type="Proteomes" id="UP000031668"/>
    </source>
</evidence>
<reference evidence="1 2" key="1">
    <citation type="journal article" date="2014" name="Genome Biol. Evol.">
        <title>The genome of the myxosporean Thelohanellus kitauei shows adaptations to nutrient acquisition within its fish host.</title>
        <authorList>
            <person name="Yang Y."/>
            <person name="Xiong J."/>
            <person name="Zhou Z."/>
            <person name="Huo F."/>
            <person name="Miao W."/>
            <person name="Ran C."/>
            <person name="Liu Y."/>
            <person name="Zhang J."/>
            <person name="Feng J."/>
            <person name="Wang M."/>
            <person name="Wang M."/>
            <person name="Wang L."/>
            <person name="Yao B."/>
        </authorList>
    </citation>
    <scope>NUCLEOTIDE SEQUENCE [LARGE SCALE GENOMIC DNA]</scope>
    <source>
        <strain evidence="1">Wuqing</strain>
    </source>
</reference>
<keyword evidence="2" id="KW-1185">Reference proteome</keyword>
<dbReference type="EMBL" id="JWZT01000903">
    <property type="protein sequence ID" value="KII73291.1"/>
    <property type="molecule type" value="Genomic_DNA"/>
</dbReference>
<evidence type="ECO:0008006" key="3">
    <source>
        <dbReference type="Google" id="ProtNLM"/>
    </source>
</evidence>
<protein>
    <recommendedName>
        <fullName evidence="3">Retrotransposon gag domain-containing protein</fullName>
    </recommendedName>
</protein>
<gene>
    <name evidence="1" type="ORF">RF11_04876</name>
</gene>